<comment type="caution">
    <text evidence="2">The sequence shown here is derived from an EMBL/GenBank/DDBJ whole genome shotgun (WGS) entry which is preliminary data.</text>
</comment>
<sequence>MSLACQILLRPRPPRRDVGTAWIPPGHDFFPIHLSHQDPPPELKEWELLDFNCSMTLNKYLVEYHQEIIPLPSLDEFLDICTLYVDMKRGADSEYVEKLVDFRRRTMKEMLGWCGRLPPGALSHALMLGIYPGLDEEGLANKFSRSSILPMDNNSLELKSWACMFRTVDDWLLWRRSSYQGRVYRGHSEPHLCIAEYRLLYHDTNKLIRSLLGARGARDKPSPRSSDIPLEHVSNSLLSPPSQQPAAHLKID</sequence>
<evidence type="ECO:0000313" key="3">
    <source>
        <dbReference type="Proteomes" id="UP001215598"/>
    </source>
</evidence>
<feature type="compositionally biased region" description="Low complexity" evidence="1">
    <location>
        <begin position="236"/>
        <end position="252"/>
    </location>
</feature>
<organism evidence="2 3">
    <name type="scientific">Mycena metata</name>
    <dbReference type="NCBI Taxonomy" id="1033252"/>
    <lineage>
        <taxon>Eukaryota</taxon>
        <taxon>Fungi</taxon>
        <taxon>Dikarya</taxon>
        <taxon>Basidiomycota</taxon>
        <taxon>Agaricomycotina</taxon>
        <taxon>Agaricomycetes</taxon>
        <taxon>Agaricomycetidae</taxon>
        <taxon>Agaricales</taxon>
        <taxon>Marasmiineae</taxon>
        <taxon>Mycenaceae</taxon>
        <taxon>Mycena</taxon>
    </lineage>
</organism>
<dbReference type="Proteomes" id="UP001215598">
    <property type="component" value="Unassembled WGS sequence"/>
</dbReference>
<dbReference type="AlphaFoldDB" id="A0AAD7J9N1"/>
<accession>A0AAD7J9N1</accession>
<feature type="region of interest" description="Disordered" evidence="1">
    <location>
        <begin position="216"/>
        <end position="252"/>
    </location>
</feature>
<keyword evidence="3" id="KW-1185">Reference proteome</keyword>
<reference evidence="2" key="1">
    <citation type="submission" date="2023-03" db="EMBL/GenBank/DDBJ databases">
        <title>Massive genome expansion in bonnet fungi (Mycena s.s.) driven by repeated elements and novel gene families across ecological guilds.</title>
        <authorList>
            <consortium name="Lawrence Berkeley National Laboratory"/>
            <person name="Harder C.B."/>
            <person name="Miyauchi S."/>
            <person name="Viragh M."/>
            <person name="Kuo A."/>
            <person name="Thoen E."/>
            <person name="Andreopoulos B."/>
            <person name="Lu D."/>
            <person name="Skrede I."/>
            <person name="Drula E."/>
            <person name="Henrissat B."/>
            <person name="Morin E."/>
            <person name="Kohler A."/>
            <person name="Barry K."/>
            <person name="LaButti K."/>
            <person name="Morin E."/>
            <person name="Salamov A."/>
            <person name="Lipzen A."/>
            <person name="Mereny Z."/>
            <person name="Hegedus B."/>
            <person name="Baldrian P."/>
            <person name="Stursova M."/>
            <person name="Weitz H."/>
            <person name="Taylor A."/>
            <person name="Grigoriev I.V."/>
            <person name="Nagy L.G."/>
            <person name="Martin F."/>
            <person name="Kauserud H."/>
        </authorList>
    </citation>
    <scope>NUCLEOTIDE SEQUENCE</scope>
    <source>
        <strain evidence="2">CBHHK182m</strain>
    </source>
</reference>
<evidence type="ECO:0000256" key="1">
    <source>
        <dbReference type="SAM" id="MobiDB-lite"/>
    </source>
</evidence>
<evidence type="ECO:0000313" key="2">
    <source>
        <dbReference type="EMBL" id="KAJ7757591.1"/>
    </source>
</evidence>
<name>A0AAD7J9N1_9AGAR</name>
<gene>
    <name evidence="2" type="ORF">B0H16DRAFT_667811</name>
</gene>
<proteinExistence type="predicted"/>
<dbReference type="EMBL" id="JARKIB010000044">
    <property type="protein sequence ID" value="KAJ7757591.1"/>
    <property type="molecule type" value="Genomic_DNA"/>
</dbReference>
<protein>
    <submittedName>
        <fullName evidence="2">Uncharacterized protein</fullName>
    </submittedName>
</protein>